<evidence type="ECO:0000259" key="1">
    <source>
        <dbReference type="Pfam" id="PF18765"/>
    </source>
</evidence>
<dbReference type="Pfam" id="PF18765">
    <property type="entry name" value="Polbeta"/>
    <property type="match status" value="1"/>
</dbReference>
<dbReference type="Proteomes" id="UP000321408">
    <property type="component" value="Chromosome"/>
</dbReference>
<keyword evidence="3" id="KW-1185">Reference proteome</keyword>
<protein>
    <recommendedName>
        <fullName evidence="1">Polymerase beta nucleotidyltransferase domain-containing protein</fullName>
    </recommendedName>
</protein>
<dbReference type="GeneID" id="41331415"/>
<dbReference type="SUPFAM" id="SSF81301">
    <property type="entry name" value="Nucleotidyltransferase"/>
    <property type="match status" value="1"/>
</dbReference>
<dbReference type="InterPro" id="IPR052930">
    <property type="entry name" value="TA_antitoxin_MntA"/>
</dbReference>
<dbReference type="Gene3D" id="3.30.460.10">
    <property type="entry name" value="Beta Polymerase, domain 2"/>
    <property type="match status" value="1"/>
</dbReference>
<name>A0A5B9DG07_9ARCH</name>
<dbReference type="PANTHER" id="PTHR43852:SF3">
    <property type="entry name" value="NUCLEOTIDYLTRANSFERASE"/>
    <property type="match status" value="1"/>
</dbReference>
<dbReference type="KEGG" id="psyt:DSAG12_03444"/>
<evidence type="ECO:0000313" key="2">
    <source>
        <dbReference type="EMBL" id="QEE17607.1"/>
    </source>
</evidence>
<sequence>MQQSVKNTRLNLLKSDEYIIKLLNSIKNDHDILAAVVFGSFLTKNSYRDIDICLFSFKCEIDQSVELKYRLLLPEKYDVRFFSKFPLYIQSEIMETGEIIFNKQQDALFDIYYKKIKEFNLFYPHFKTYLEAVKNS</sequence>
<dbReference type="PANTHER" id="PTHR43852">
    <property type="entry name" value="NUCLEOTIDYLTRANSFERASE"/>
    <property type="match status" value="1"/>
</dbReference>
<feature type="domain" description="Polymerase beta nucleotidyltransferase" evidence="1">
    <location>
        <begin position="21"/>
        <end position="105"/>
    </location>
</feature>
<gene>
    <name evidence="2" type="ORF">DSAG12_03444</name>
</gene>
<reference evidence="2 3" key="1">
    <citation type="journal article" date="2020" name="Nature">
        <title>Isolation of an archaeon at the prokaryote-eukaryote interface.</title>
        <authorList>
            <person name="Imachi H."/>
            <person name="Nobu M.K."/>
            <person name="Nakahara N."/>
            <person name="Morono Y."/>
            <person name="Ogawara M."/>
            <person name="Takaki Y."/>
            <person name="Takano Y."/>
            <person name="Uematsu K."/>
            <person name="Ikuta T."/>
            <person name="Ito M."/>
            <person name="Matsui Y."/>
            <person name="Miyazaki M."/>
            <person name="Murata K."/>
            <person name="Saito Y."/>
            <person name="Sakai S."/>
            <person name="Song C."/>
            <person name="Tasumi E."/>
            <person name="Yamanaka Y."/>
            <person name="Yamaguchi T."/>
            <person name="Kamagata Y."/>
            <person name="Tamaki H."/>
            <person name="Takai K."/>
        </authorList>
    </citation>
    <scope>NUCLEOTIDE SEQUENCE [LARGE SCALE GENOMIC DNA]</scope>
    <source>
        <strain evidence="2 3">MK-D1</strain>
    </source>
</reference>
<reference evidence="2 3" key="2">
    <citation type="journal article" date="2024" name="Int. J. Syst. Evol. Microbiol.">
        <title>Promethearchaeum syntrophicum gen. nov., sp. nov., an anaerobic, obligately syntrophic archaeon, the first isolate of the lineage 'Asgard' archaea, and proposal of the new archaeal phylum Promethearchaeota phyl. nov. and kingdom Promethearchaeati regn. nov.</title>
        <authorList>
            <person name="Imachi H."/>
            <person name="Nobu M.K."/>
            <person name="Kato S."/>
            <person name="Takaki Y."/>
            <person name="Miyazaki M."/>
            <person name="Miyata M."/>
            <person name="Ogawara M."/>
            <person name="Saito Y."/>
            <person name="Sakai S."/>
            <person name="Tahara Y.O."/>
            <person name="Takano Y."/>
            <person name="Tasumi E."/>
            <person name="Uematsu K."/>
            <person name="Yoshimura T."/>
            <person name="Itoh T."/>
            <person name="Ohkuma M."/>
            <person name="Takai K."/>
        </authorList>
    </citation>
    <scope>NUCLEOTIDE SEQUENCE [LARGE SCALE GENOMIC DNA]</scope>
    <source>
        <strain evidence="2 3">MK-D1</strain>
    </source>
</reference>
<dbReference type="InterPro" id="IPR041633">
    <property type="entry name" value="Polbeta"/>
</dbReference>
<accession>A0A5B9DG07</accession>
<dbReference type="AlphaFoldDB" id="A0A5B9DG07"/>
<dbReference type="EMBL" id="CP042905">
    <property type="protein sequence ID" value="QEE17607.1"/>
    <property type="molecule type" value="Genomic_DNA"/>
</dbReference>
<evidence type="ECO:0000313" key="3">
    <source>
        <dbReference type="Proteomes" id="UP000321408"/>
    </source>
</evidence>
<dbReference type="InterPro" id="IPR043519">
    <property type="entry name" value="NT_sf"/>
</dbReference>
<dbReference type="RefSeq" id="WP_147664496.1">
    <property type="nucleotide sequence ID" value="NZ_CP042905.2"/>
</dbReference>
<proteinExistence type="predicted"/>
<organism evidence="2 3">
    <name type="scientific">Promethearchaeum syntrophicum</name>
    <dbReference type="NCBI Taxonomy" id="2594042"/>
    <lineage>
        <taxon>Archaea</taxon>
        <taxon>Promethearchaeati</taxon>
        <taxon>Promethearchaeota</taxon>
        <taxon>Promethearchaeia</taxon>
        <taxon>Promethearchaeales</taxon>
        <taxon>Promethearchaeaceae</taxon>
        <taxon>Promethearchaeum</taxon>
    </lineage>
</organism>